<dbReference type="EMBL" id="FXXQ01000008">
    <property type="protein sequence ID" value="SMX24298.1"/>
    <property type="molecule type" value="Genomic_DNA"/>
</dbReference>
<feature type="transmembrane region" description="Helical" evidence="1">
    <location>
        <begin position="34"/>
        <end position="53"/>
    </location>
</feature>
<protein>
    <submittedName>
        <fullName evidence="2">Uncharacterized protein</fullName>
    </submittedName>
</protein>
<reference evidence="2 3" key="1">
    <citation type="submission" date="2017-05" db="EMBL/GenBank/DDBJ databases">
        <authorList>
            <person name="Song R."/>
            <person name="Chenine A.L."/>
            <person name="Ruprecht R.M."/>
        </authorList>
    </citation>
    <scope>NUCLEOTIDE SEQUENCE [LARGE SCALE GENOMIC DNA]</scope>
    <source>
        <strain evidence="2 3">CECT 8489</strain>
    </source>
</reference>
<dbReference type="Proteomes" id="UP000201838">
    <property type="component" value="Unassembled WGS sequence"/>
</dbReference>
<keyword evidence="1" id="KW-1133">Transmembrane helix</keyword>
<evidence type="ECO:0000256" key="1">
    <source>
        <dbReference type="SAM" id="Phobius"/>
    </source>
</evidence>
<name>A0A238J0R0_9RHOB</name>
<accession>A0A238J0R0</accession>
<keyword evidence="1" id="KW-0472">Membrane</keyword>
<dbReference type="AlphaFoldDB" id="A0A238J0R0"/>
<keyword evidence="1" id="KW-0812">Transmembrane</keyword>
<sequence>MFRQEVWIAGGLLKMPRRFVAFVRGDPDAVPGDYLLAIVAVVGIIFAVLARALY</sequence>
<keyword evidence="3" id="KW-1185">Reference proteome</keyword>
<evidence type="ECO:0000313" key="3">
    <source>
        <dbReference type="Proteomes" id="UP000201838"/>
    </source>
</evidence>
<proteinExistence type="predicted"/>
<gene>
    <name evidence="2" type="ORF">BOA8489_02422</name>
</gene>
<evidence type="ECO:0000313" key="2">
    <source>
        <dbReference type="EMBL" id="SMX24298.1"/>
    </source>
</evidence>
<organism evidence="2 3">
    <name type="scientific">Boseongicola aestuarii</name>
    <dbReference type="NCBI Taxonomy" id="1470561"/>
    <lineage>
        <taxon>Bacteria</taxon>
        <taxon>Pseudomonadati</taxon>
        <taxon>Pseudomonadota</taxon>
        <taxon>Alphaproteobacteria</taxon>
        <taxon>Rhodobacterales</taxon>
        <taxon>Paracoccaceae</taxon>
        <taxon>Boseongicola</taxon>
    </lineage>
</organism>